<proteinExistence type="predicted"/>
<organism evidence="2 3">
    <name type="scientific">Streptomyces glebosus</name>
    <dbReference type="NCBI Taxonomy" id="249580"/>
    <lineage>
        <taxon>Bacteria</taxon>
        <taxon>Bacillati</taxon>
        <taxon>Actinomycetota</taxon>
        <taxon>Actinomycetes</taxon>
        <taxon>Kitasatosporales</taxon>
        <taxon>Streptomycetaceae</taxon>
        <taxon>Streptomyces</taxon>
    </lineage>
</organism>
<reference evidence="2 3" key="1">
    <citation type="submission" date="2019-12" db="EMBL/GenBank/DDBJ databases">
        <title>Whole genome shotgun sequence of Streptomyces hygroscopicus subsp. glebosus NBRC 13786.</title>
        <authorList>
            <person name="Ichikawa N."/>
            <person name="Kimura A."/>
            <person name="Kitahashi Y."/>
            <person name="Komaki H."/>
            <person name="Tamura T."/>
        </authorList>
    </citation>
    <scope>NUCLEOTIDE SEQUENCE [LARGE SCALE GENOMIC DNA]</scope>
    <source>
        <strain evidence="2 3">NBRC 13786</strain>
    </source>
</reference>
<accession>A0A640SM55</accession>
<evidence type="ECO:0000313" key="2">
    <source>
        <dbReference type="EMBL" id="GFE12070.1"/>
    </source>
</evidence>
<feature type="region of interest" description="Disordered" evidence="1">
    <location>
        <begin position="1"/>
        <end position="20"/>
    </location>
</feature>
<dbReference type="Proteomes" id="UP000430079">
    <property type="component" value="Unassembled WGS sequence"/>
</dbReference>
<evidence type="ECO:0000313" key="3">
    <source>
        <dbReference type="Proteomes" id="UP000430079"/>
    </source>
</evidence>
<dbReference type="EMBL" id="BLIO01000001">
    <property type="protein sequence ID" value="GFE12070.1"/>
    <property type="molecule type" value="Genomic_DNA"/>
</dbReference>
<keyword evidence="3" id="KW-1185">Reference proteome</keyword>
<dbReference type="AlphaFoldDB" id="A0A640SM55"/>
<evidence type="ECO:0000256" key="1">
    <source>
        <dbReference type="SAM" id="MobiDB-lite"/>
    </source>
</evidence>
<sequence>MRGTEAMTWSPDEVEPPHRVEDVSSAGWIEENVGGFDSGVHALLPAGFEAYVRLLHPSEPSDGRFERWAEVAQRSGRDLHPLARFEDVAGPGDEPPWQGSLPAPVLAALCPVLAAETGTPRQCLFGLWEGWGWSDAGGPMVQLSGRAYALYEGPIEAALATGDRSAGVFFPQSPNLWWPRDRAWCVATDVDLDSTYVGGSALLAERLAGEPGIEVVPAALDDRLG</sequence>
<comment type="caution">
    <text evidence="2">The sequence shown here is derived from an EMBL/GenBank/DDBJ whole genome shotgun (WGS) entry which is preliminary data.</text>
</comment>
<name>A0A640SM55_9ACTN</name>
<gene>
    <name evidence="2" type="ORF">Sgleb_01170</name>
</gene>
<protein>
    <submittedName>
        <fullName evidence="2">Uncharacterized protein</fullName>
    </submittedName>
</protein>